<feature type="coiled-coil region" evidence="1">
    <location>
        <begin position="49"/>
        <end position="93"/>
    </location>
</feature>
<name>A0A024HM78_PSEKB</name>
<dbReference type="EMBL" id="HG322950">
    <property type="protein sequence ID" value="CDF86140.1"/>
    <property type="molecule type" value="Genomic_DNA"/>
</dbReference>
<sequence length="94" mass="10682">MPRSLLLLLLLGAASAHAEMQLGTFSASGPLLVADTFDNQVIHKSDFSSDDLKRMAERLETQQRALDEQSRTIERLERQLSDQQRTLDDLKRSR</sequence>
<dbReference type="AlphaFoldDB" id="A0A024HM78"/>
<dbReference type="STRING" id="1301098.PKB_4820"/>
<keyword evidence="2" id="KW-0732">Signal</keyword>
<dbReference type="PATRIC" id="fig|1301098.3.peg.4807"/>
<keyword evidence="1" id="KW-0175">Coiled coil</keyword>
<dbReference type="HOGENOM" id="CLU_2383886_0_0_6"/>
<dbReference type="Proteomes" id="UP000025241">
    <property type="component" value="Chromosome I"/>
</dbReference>
<evidence type="ECO:0000256" key="2">
    <source>
        <dbReference type="SAM" id="SignalP"/>
    </source>
</evidence>
<feature type="signal peptide" evidence="2">
    <location>
        <begin position="1"/>
        <end position="18"/>
    </location>
</feature>
<organism evidence="3 4">
    <name type="scientific">Pseudomonas knackmussii (strain DSM 6978 / CCUG 54928 / LMG 23759 / B13)</name>
    <dbReference type="NCBI Taxonomy" id="1301098"/>
    <lineage>
        <taxon>Bacteria</taxon>
        <taxon>Pseudomonadati</taxon>
        <taxon>Pseudomonadota</taxon>
        <taxon>Gammaproteobacteria</taxon>
        <taxon>Pseudomonadales</taxon>
        <taxon>Pseudomonadaceae</taxon>
        <taxon>Pseudomonas</taxon>
    </lineage>
</organism>
<accession>A0A024HM78</accession>
<evidence type="ECO:0000313" key="4">
    <source>
        <dbReference type="Proteomes" id="UP000025241"/>
    </source>
</evidence>
<protein>
    <recommendedName>
        <fullName evidence="5">Secreted protein</fullName>
    </recommendedName>
</protein>
<reference evidence="3 4" key="1">
    <citation type="submission" date="2013-03" db="EMBL/GenBank/DDBJ databases">
        <authorList>
            <person name="Linke B."/>
        </authorList>
    </citation>
    <scope>NUCLEOTIDE SEQUENCE [LARGE SCALE GENOMIC DNA]</scope>
    <source>
        <strain evidence="3 4">B13</strain>
    </source>
</reference>
<gene>
    <name evidence="3" type="ORF">PKB_4820</name>
</gene>
<dbReference type="RefSeq" id="WP_242411191.1">
    <property type="nucleotide sequence ID" value="NZ_HG322950.1"/>
</dbReference>
<proteinExistence type="predicted"/>
<evidence type="ECO:0000256" key="1">
    <source>
        <dbReference type="SAM" id="Coils"/>
    </source>
</evidence>
<reference evidence="3 4" key="2">
    <citation type="submission" date="2014-05" db="EMBL/GenBank/DDBJ databases">
        <title>Genome sequence of the 3-chlorobenzoate degrading bacterium Pseudomonas knackmussii B13 shows multiple evidence for horizontal gene transfer.</title>
        <authorList>
            <person name="Miyazaki R."/>
            <person name="Bertelli C."/>
            <person name="Falquet L."/>
            <person name="Robinson-Rechavi M."/>
            <person name="Gharib W."/>
            <person name="Roy S."/>
            <person name="Van der Meer J.R."/>
        </authorList>
    </citation>
    <scope>NUCLEOTIDE SEQUENCE [LARGE SCALE GENOMIC DNA]</scope>
    <source>
        <strain evidence="3 4">B13</strain>
    </source>
</reference>
<keyword evidence="4" id="KW-1185">Reference proteome</keyword>
<dbReference type="KEGG" id="pkc:PKB_4820"/>
<evidence type="ECO:0000313" key="3">
    <source>
        <dbReference type="EMBL" id="CDF86140.1"/>
    </source>
</evidence>
<feature type="chain" id="PRO_5001530099" description="Secreted protein" evidence="2">
    <location>
        <begin position="19"/>
        <end position="94"/>
    </location>
</feature>
<evidence type="ECO:0008006" key="5">
    <source>
        <dbReference type="Google" id="ProtNLM"/>
    </source>
</evidence>